<evidence type="ECO:0000256" key="7">
    <source>
        <dbReference type="ARBA" id="ARBA00023180"/>
    </source>
</evidence>
<gene>
    <name evidence="11" type="ORF">AMK59_3330</name>
</gene>
<comment type="catalytic activity">
    <reaction evidence="9">
        <text>S-hexadecanoyl-L-cysteinyl-[protein] + H2O = L-cysteinyl-[protein] + hexadecanoate + H(+)</text>
        <dbReference type="Rhea" id="RHEA:19233"/>
        <dbReference type="Rhea" id="RHEA-COMP:10131"/>
        <dbReference type="Rhea" id="RHEA-COMP:11032"/>
        <dbReference type="ChEBI" id="CHEBI:7896"/>
        <dbReference type="ChEBI" id="CHEBI:15377"/>
        <dbReference type="ChEBI" id="CHEBI:15378"/>
        <dbReference type="ChEBI" id="CHEBI:29950"/>
        <dbReference type="ChEBI" id="CHEBI:74151"/>
        <dbReference type="EC" id="3.1.2.22"/>
    </reaction>
    <physiologicalReaction direction="left-to-right" evidence="9">
        <dbReference type="Rhea" id="RHEA:19234"/>
    </physiologicalReaction>
</comment>
<feature type="signal peptide" evidence="10">
    <location>
        <begin position="1"/>
        <end position="20"/>
    </location>
</feature>
<evidence type="ECO:0000256" key="6">
    <source>
        <dbReference type="ARBA" id="ARBA00023157"/>
    </source>
</evidence>
<keyword evidence="7" id="KW-0325">Glycoprotein</keyword>
<feature type="non-terminal residue" evidence="11">
    <location>
        <position position="283"/>
    </location>
</feature>
<dbReference type="InterPro" id="IPR002472">
    <property type="entry name" value="Palm_thioest"/>
</dbReference>
<evidence type="ECO:0000256" key="1">
    <source>
        <dbReference type="ARBA" id="ARBA00010758"/>
    </source>
</evidence>
<dbReference type="PANTHER" id="PTHR11247:SF8">
    <property type="entry name" value="PALMITOYL-PROTEIN THIOESTERASE 1"/>
    <property type="match status" value="1"/>
</dbReference>
<accession>A0A0T6B4G0</accession>
<dbReference type="Proteomes" id="UP000051574">
    <property type="component" value="Unassembled WGS sequence"/>
</dbReference>
<organism evidence="11 12">
    <name type="scientific">Oryctes borbonicus</name>
    <dbReference type="NCBI Taxonomy" id="1629725"/>
    <lineage>
        <taxon>Eukaryota</taxon>
        <taxon>Metazoa</taxon>
        <taxon>Ecdysozoa</taxon>
        <taxon>Arthropoda</taxon>
        <taxon>Hexapoda</taxon>
        <taxon>Insecta</taxon>
        <taxon>Pterygota</taxon>
        <taxon>Neoptera</taxon>
        <taxon>Endopterygota</taxon>
        <taxon>Coleoptera</taxon>
        <taxon>Polyphaga</taxon>
        <taxon>Scarabaeiformia</taxon>
        <taxon>Scarabaeidae</taxon>
        <taxon>Dynastinae</taxon>
        <taxon>Oryctes</taxon>
    </lineage>
</organism>
<dbReference type="GO" id="GO:0008474">
    <property type="term" value="F:palmitoyl-(protein) hydrolase activity"/>
    <property type="evidence" value="ECO:0007669"/>
    <property type="project" value="UniProtKB-EC"/>
</dbReference>
<comment type="caution">
    <text evidence="11">The sequence shown here is derived from an EMBL/GenBank/DDBJ whole genome shotgun (WGS) entry which is preliminary data.</text>
</comment>
<evidence type="ECO:0000256" key="8">
    <source>
        <dbReference type="ARBA" id="ARBA00031934"/>
    </source>
</evidence>
<reference evidence="11 12" key="1">
    <citation type="submission" date="2015-09" db="EMBL/GenBank/DDBJ databases">
        <title>Draft genome of the scarab beetle Oryctes borbonicus.</title>
        <authorList>
            <person name="Meyer J.M."/>
            <person name="Markov G.V."/>
            <person name="Baskaran P."/>
            <person name="Herrmann M."/>
            <person name="Sommer R.J."/>
            <person name="Roedelsperger C."/>
        </authorList>
    </citation>
    <scope>NUCLEOTIDE SEQUENCE [LARGE SCALE GENOMIC DNA]</scope>
    <source>
        <strain evidence="11">OB123</strain>
        <tissue evidence="11">Whole animal</tissue>
    </source>
</reference>
<evidence type="ECO:0000256" key="10">
    <source>
        <dbReference type="SAM" id="SignalP"/>
    </source>
</evidence>
<dbReference type="PANTHER" id="PTHR11247">
    <property type="entry name" value="PALMITOYL-PROTEIN THIOESTERASE/DOLICHYLDIPHOSPHATASE 1"/>
    <property type="match status" value="1"/>
</dbReference>
<dbReference type="Pfam" id="PF02089">
    <property type="entry name" value="Palm_thioest"/>
    <property type="match status" value="1"/>
</dbReference>
<dbReference type="EC" id="3.1.2.22" evidence="2"/>
<evidence type="ECO:0000256" key="4">
    <source>
        <dbReference type="ARBA" id="ARBA00022729"/>
    </source>
</evidence>
<comment type="similarity">
    <text evidence="1">Belongs to the palmitoyl-protein thioesterase family.</text>
</comment>
<evidence type="ECO:0000256" key="3">
    <source>
        <dbReference type="ARBA" id="ARBA00014212"/>
    </source>
</evidence>
<dbReference type="AlphaFoldDB" id="A0A0T6B4G0"/>
<keyword evidence="6" id="KW-1015">Disulfide bond</keyword>
<dbReference type="FunFam" id="3.40.50.1820:FF:000107">
    <property type="entry name" value="Palmitoyl-protein thioesterase 1"/>
    <property type="match status" value="1"/>
</dbReference>
<proteinExistence type="inferred from homology"/>
<keyword evidence="4 10" id="KW-0732">Signal</keyword>
<dbReference type="SUPFAM" id="SSF53474">
    <property type="entry name" value="alpha/beta-Hydrolases"/>
    <property type="match status" value="1"/>
</dbReference>
<dbReference type="PRINTS" id="PR00414">
    <property type="entry name" value="PPTHIESTRASE"/>
</dbReference>
<sequence length="283" mass="31896">MISQLRRTVLFLVCCSLHFAKLEDNVTYTPIVLWHGMGDSCCFPFSLGGFSKDLAQALPGVYILSLKIGDSISKDVENGFFLHPNKQIEIACDIISKDSRLNNGFNAIGFSQGSQFLRAIVQRCESAKVKNLISLGGQHQGVYGLPNCPSLSHSTCDALRKLLNHAAYYSWIQNSLVQATYWHDPIHEYDYIKGSTFLADINNEVNIVQTYIDRLLALDNFVMVKFENDTMVQPIATEWFGFYKPGQSKDIVQLNKSAIYINDRLGLRRMDSQKKLHFLSVPG</sequence>
<feature type="chain" id="PRO_5006668387" description="Palmitoyl-protein thioesterase 1" evidence="10">
    <location>
        <begin position="21"/>
        <end position="283"/>
    </location>
</feature>
<evidence type="ECO:0000313" key="11">
    <source>
        <dbReference type="EMBL" id="KRT82069.1"/>
    </source>
</evidence>
<dbReference type="EMBL" id="LJIG01009943">
    <property type="protein sequence ID" value="KRT82069.1"/>
    <property type="molecule type" value="Genomic_DNA"/>
</dbReference>
<dbReference type="OrthoDB" id="10263094at2759"/>
<evidence type="ECO:0000256" key="2">
    <source>
        <dbReference type="ARBA" id="ARBA00012423"/>
    </source>
</evidence>
<name>A0A0T6B4G0_9SCAR</name>
<evidence type="ECO:0000313" key="12">
    <source>
        <dbReference type="Proteomes" id="UP000051574"/>
    </source>
</evidence>
<evidence type="ECO:0000256" key="9">
    <source>
        <dbReference type="ARBA" id="ARBA00047409"/>
    </source>
</evidence>
<dbReference type="GO" id="GO:0006898">
    <property type="term" value="P:receptor-mediated endocytosis"/>
    <property type="evidence" value="ECO:0007669"/>
    <property type="project" value="TreeGrafter"/>
</dbReference>
<evidence type="ECO:0000256" key="5">
    <source>
        <dbReference type="ARBA" id="ARBA00022801"/>
    </source>
</evidence>
<keyword evidence="12" id="KW-1185">Reference proteome</keyword>
<protein>
    <recommendedName>
        <fullName evidence="3">Palmitoyl-protein thioesterase 1</fullName>
        <ecNumber evidence="2">3.1.2.22</ecNumber>
    </recommendedName>
    <alternativeName>
        <fullName evidence="8">Palmitoyl-protein hydrolase 1</fullName>
    </alternativeName>
</protein>
<dbReference type="InterPro" id="IPR029058">
    <property type="entry name" value="AB_hydrolase_fold"/>
</dbReference>
<dbReference type="GO" id="GO:0005764">
    <property type="term" value="C:lysosome"/>
    <property type="evidence" value="ECO:0007669"/>
    <property type="project" value="TreeGrafter"/>
</dbReference>
<dbReference type="Gene3D" id="3.40.50.1820">
    <property type="entry name" value="alpha/beta hydrolase"/>
    <property type="match status" value="1"/>
</dbReference>
<keyword evidence="5" id="KW-0378">Hydrolase</keyword>